<protein>
    <recommendedName>
        <fullName evidence="4">F-box domain-containing protein</fullName>
    </recommendedName>
</protein>
<reference evidence="2" key="1">
    <citation type="submission" date="2023-03" db="EMBL/GenBank/DDBJ databases">
        <title>Massive genome expansion in bonnet fungi (Mycena s.s.) driven by repeated elements and novel gene families across ecological guilds.</title>
        <authorList>
            <consortium name="Lawrence Berkeley National Laboratory"/>
            <person name="Harder C.B."/>
            <person name="Miyauchi S."/>
            <person name="Viragh M."/>
            <person name="Kuo A."/>
            <person name="Thoen E."/>
            <person name="Andreopoulos B."/>
            <person name="Lu D."/>
            <person name="Skrede I."/>
            <person name="Drula E."/>
            <person name="Henrissat B."/>
            <person name="Morin E."/>
            <person name="Kohler A."/>
            <person name="Barry K."/>
            <person name="LaButti K."/>
            <person name="Morin E."/>
            <person name="Salamov A."/>
            <person name="Lipzen A."/>
            <person name="Mereny Z."/>
            <person name="Hegedus B."/>
            <person name="Baldrian P."/>
            <person name="Stursova M."/>
            <person name="Weitz H."/>
            <person name="Taylor A."/>
            <person name="Grigoriev I.V."/>
            <person name="Nagy L.G."/>
            <person name="Martin F."/>
            <person name="Kauserud H."/>
        </authorList>
    </citation>
    <scope>NUCLEOTIDE SEQUENCE</scope>
    <source>
        <strain evidence="2">CBHHK067</strain>
    </source>
</reference>
<dbReference type="Proteomes" id="UP001221757">
    <property type="component" value="Unassembled WGS sequence"/>
</dbReference>
<evidence type="ECO:0000256" key="1">
    <source>
        <dbReference type="SAM" id="MobiDB-lite"/>
    </source>
</evidence>
<dbReference type="AlphaFoldDB" id="A0AAD7GP01"/>
<feature type="region of interest" description="Disordered" evidence="1">
    <location>
        <begin position="1"/>
        <end position="23"/>
    </location>
</feature>
<feature type="compositionally biased region" description="Polar residues" evidence="1">
    <location>
        <begin position="1"/>
        <end position="11"/>
    </location>
</feature>
<dbReference type="SUPFAM" id="SSF52047">
    <property type="entry name" value="RNI-like"/>
    <property type="match status" value="1"/>
</dbReference>
<dbReference type="Gene3D" id="3.80.10.10">
    <property type="entry name" value="Ribonuclease Inhibitor"/>
    <property type="match status" value="1"/>
</dbReference>
<comment type="caution">
    <text evidence="2">The sequence shown here is derived from an EMBL/GenBank/DDBJ whole genome shotgun (WGS) entry which is preliminary data.</text>
</comment>
<name>A0AAD7GP01_MYCRO</name>
<gene>
    <name evidence="2" type="ORF">B0H17DRAFT_1197056</name>
</gene>
<evidence type="ECO:0000313" key="3">
    <source>
        <dbReference type="Proteomes" id="UP001221757"/>
    </source>
</evidence>
<dbReference type="InterPro" id="IPR032675">
    <property type="entry name" value="LRR_dom_sf"/>
</dbReference>
<organism evidence="2 3">
    <name type="scientific">Mycena rosella</name>
    <name type="common">Pink bonnet</name>
    <name type="synonym">Agaricus rosellus</name>
    <dbReference type="NCBI Taxonomy" id="1033263"/>
    <lineage>
        <taxon>Eukaryota</taxon>
        <taxon>Fungi</taxon>
        <taxon>Dikarya</taxon>
        <taxon>Basidiomycota</taxon>
        <taxon>Agaricomycotina</taxon>
        <taxon>Agaricomycetes</taxon>
        <taxon>Agaricomycetidae</taxon>
        <taxon>Agaricales</taxon>
        <taxon>Marasmiineae</taxon>
        <taxon>Mycenaceae</taxon>
        <taxon>Mycena</taxon>
    </lineage>
</organism>
<sequence>MRKSDTMQSSFPAGHGQVDDTHAPSHTKVTELAVSSLIALLPPEILCHIFLTALPDLPKFLIRRGIGPISSSEVITGDPWVFARSDVLALASGQKAAALQEVIRHAGSLTLLRLRRLVITHSVLLDSLVTPALQDLHVWGGIAHVLPFLHSSTCALTRLTLSMCDAAADDIILLLRHTPSLTTLCIDFLGPTTTSTALVSALVVRPPAEPLCPHLTSISWGDRKDAMDRAGFVDMVVSRWRVSAPLRRLRFVGLYLGRPRMKGHGRRLRGLADEGMDVIMLNGRKGTQAMDNWMEY</sequence>
<proteinExistence type="predicted"/>
<evidence type="ECO:0008006" key="4">
    <source>
        <dbReference type="Google" id="ProtNLM"/>
    </source>
</evidence>
<keyword evidence="3" id="KW-1185">Reference proteome</keyword>
<dbReference type="EMBL" id="JARKIE010000027">
    <property type="protein sequence ID" value="KAJ7698076.1"/>
    <property type="molecule type" value="Genomic_DNA"/>
</dbReference>
<accession>A0AAD7GP01</accession>
<evidence type="ECO:0000313" key="2">
    <source>
        <dbReference type="EMBL" id="KAJ7698076.1"/>
    </source>
</evidence>